<evidence type="ECO:0000313" key="1">
    <source>
        <dbReference type="EMBL" id="QAS68900.1"/>
    </source>
</evidence>
<sequence>MTPTQMHGRLDEKGLLDDAHSPGTYAIAVETPDDVESVARAWLQEVDAPLSDKAFERLSNSKVCYVGASKDVYNRLQDHAEASVRKALFLRVFAPVDVVGVWPSDSPFRDEYSKALELSGEGWVAWSDGTLL</sequence>
<dbReference type="Proteomes" id="UP000289930">
    <property type="component" value="Segment"/>
</dbReference>
<gene>
    <name evidence="1" type="ORF">HFTV1-gp67</name>
</gene>
<organism evidence="1">
    <name type="scientific">Haloferax tailed virus 1</name>
    <name type="common">HFTV1</name>
    <dbReference type="NCBI Taxonomy" id="2507575"/>
    <lineage>
        <taxon>Viruses</taxon>
        <taxon>Duplodnaviria</taxon>
        <taxon>Heunggongvirae</taxon>
        <taxon>Uroviricota</taxon>
        <taxon>Caudoviricetes</taxon>
        <taxon>Kirjokansivirales</taxon>
        <taxon>Haloferuviridae</taxon>
        <taxon>Retbasiphovirus</taxon>
        <taxon>Retbasiphovirus hantatum</taxon>
        <taxon>Retbasiphovirus HFTV1</taxon>
    </lineage>
</organism>
<proteinExistence type="predicted"/>
<reference evidence="1" key="1">
    <citation type="journal article" date="2019" name="Environ. Microbiol.">
        <title>Novel haloarchaeal viruses from Lake Retba infecting Haloferax and Halorubrum species.</title>
        <authorList>
            <person name="Mizuno C.M."/>
            <person name="Prajapati B."/>
            <person name="Lucas-Staat S."/>
            <person name="Sime-Ngando T."/>
            <person name="Forterre P."/>
            <person name="Bamford D.H."/>
            <person name="Prangishvili D."/>
            <person name="Krupovic M."/>
            <person name="Oksanen H.M."/>
        </authorList>
    </citation>
    <scope>NUCLEOTIDE SEQUENCE</scope>
</reference>
<evidence type="ECO:0000313" key="2">
    <source>
        <dbReference type="Proteomes" id="UP000289930"/>
    </source>
</evidence>
<protein>
    <submittedName>
        <fullName evidence="1">GIY-YIG nuclease</fullName>
    </submittedName>
</protein>
<name>A0A410N6Z1_HFTV1</name>
<accession>A0A410N6Z1</accession>
<keyword evidence="2" id="KW-1185">Reference proteome</keyword>
<dbReference type="EMBL" id="MG550112">
    <property type="protein sequence ID" value="QAS68900.1"/>
    <property type="molecule type" value="Genomic_DNA"/>
</dbReference>